<dbReference type="Gene3D" id="1.20.1440.120">
    <property type="entry name" value="Recombination protein O, C-terminal domain"/>
    <property type="match status" value="1"/>
</dbReference>
<evidence type="ECO:0000313" key="9">
    <source>
        <dbReference type="EMBL" id="MDT0557801.1"/>
    </source>
</evidence>
<dbReference type="InterPro" id="IPR012340">
    <property type="entry name" value="NA-bd_OB-fold"/>
</dbReference>
<keyword evidence="10" id="KW-1185">Reference proteome</keyword>
<keyword evidence="4 7" id="KW-0233">DNA recombination</keyword>
<protein>
    <recommendedName>
        <fullName evidence="2 7">DNA repair protein RecO</fullName>
    </recommendedName>
    <alternativeName>
        <fullName evidence="6 7">Recombination protein O</fullName>
    </alternativeName>
</protein>
<dbReference type="PANTHER" id="PTHR33991">
    <property type="entry name" value="DNA REPAIR PROTEIN RECO"/>
    <property type="match status" value="1"/>
</dbReference>
<dbReference type="InterPro" id="IPR037278">
    <property type="entry name" value="ARFGAP/RecO"/>
</dbReference>
<evidence type="ECO:0000256" key="3">
    <source>
        <dbReference type="ARBA" id="ARBA00022763"/>
    </source>
</evidence>
<dbReference type="NCBIfam" id="TIGR00613">
    <property type="entry name" value="reco"/>
    <property type="match status" value="1"/>
</dbReference>
<dbReference type="EMBL" id="JAVRIA010000002">
    <property type="protein sequence ID" value="MDT0557801.1"/>
    <property type="molecule type" value="Genomic_DNA"/>
</dbReference>
<comment type="function">
    <text evidence="7">Involved in DNA repair and RecF pathway recombination.</text>
</comment>
<dbReference type="Pfam" id="PF02565">
    <property type="entry name" value="RecO_C"/>
    <property type="match status" value="1"/>
</dbReference>
<comment type="caution">
    <text evidence="9">The sequence shown here is derived from an EMBL/GenBank/DDBJ whole genome shotgun (WGS) entry which is preliminary data.</text>
</comment>
<dbReference type="SUPFAM" id="SSF50249">
    <property type="entry name" value="Nucleic acid-binding proteins"/>
    <property type="match status" value="1"/>
</dbReference>
<dbReference type="HAMAP" id="MF_00201">
    <property type="entry name" value="RecO"/>
    <property type="match status" value="1"/>
</dbReference>
<dbReference type="PANTHER" id="PTHR33991:SF1">
    <property type="entry name" value="DNA REPAIR PROTEIN RECO"/>
    <property type="match status" value="1"/>
</dbReference>
<evidence type="ECO:0000256" key="2">
    <source>
        <dbReference type="ARBA" id="ARBA00021310"/>
    </source>
</evidence>
<dbReference type="RefSeq" id="WP_311426578.1">
    <property type="nucleotide sequence ID" value="NZ_JAVRIA010000002.1"/>
</dbReference>
<gene>
    <name evidence="7 9" type="primary">recO</name>
    <name evidence="9" type="ORF">RM697_04040</name>
</gene>
<dbReference type="SUPFAM" id="SSF57863">
    <property type="entry name" value="ArfGap/RecO-like zinc finger"/>
    <property type="match status" value="1"/>
</dbReference>
<sequence>MLQSLDVIVLSKLKYGDNDLIFKCYSKQKGLVSFFAKNILKRKKGNVRVSLFQPLGLLTIESSLRPNQNLHNVREVKINKVYHSLNTNIYKGAIAMFLSEVLTSTLKEEEPNAQLFEYLETSFQWLDHDNDFSNFHLLFLLNFTKYLGFYPKFSQHKLPYFNLSSGTFSDVKYDNYTINGKDLTVLYALKGTNFDTVKTIKLNSNQRHSFLSMLLLYFELHLGDFKQPKSLEVLNKVFS</sequence>
<organism evidence="9 10">
    <name type="scientific">Microcosmobacter mediterraneus</name>
    <dbReference type="NCBI Taxonomy" id="3075607"/>
    <lineage>
        <taxon>Bacteria</taxon>
        <taxon>Pseudomonadati</taxon>
        <taxon>Bacteroidota</taxon>
        <taxon>Flavobacteriia</taxon>
        <taxon>Flavobacteriales</taxon>
        <taxon>Flavobacteriaceae</taxon>
        <taxon>Microcosmobacter</taxon>
    </lineage>
</organism>
<accession>A0ABU2YIT5</accession>
<evidence type="ECO:0000256" key="5">
    <source>
        <dbReference type="ARBA" id="ARBA00023204"/>
    </source>
</evidence>
<feature type="domain" description="DNA replication/recombination mediator RecO N-terminal" evidence="8">
    <location>
        <begin position="4"/>
        <end position="80"/>
    </location>
</feature>
<evidence type="ECO:0000256" key="6">
    <source>
        <dbReference type="ARBA" id="ARBA00033409"/>
    </source>
</evidence>
<evidence type="ECO:0000259" key="8">
    <source>
        <dbReference type="Pfam" id="PF11967"/>
    </source>
</evidence>
<keyword evidence="3 7" id="KW-0227">DNA damage</keyword>
<dbReference type="InterPro" id="IPR022572">
    <property type="entry name" value="DNA_rep/recomb_RecO_N"/>
</dbReference>
<reference evidence="9 10" key="1">
    <citation type="submission" date="2023-09" db="EMBL/GenBank/DDBJ databases">
        <authorList>
            <person name="Rey-Velasco X."/>
        </authorList>
    </citation>
    <scope>NUCLEOTIDE SEQUENCE [LARGE SCALE GENOMIC DNA]</scope>
    <source>
        <strain evidence="9 10">W332</strain>
    </source>
</reference>
<keyword evidence="5 7" id="KW-0234">DNA repair</keyword>
<evidence type="ECO:0000256" key="4">
    <source>
        <dbReference type="ARBA" id="ARBA00023172"/>
    </source>
</evidence>
<evidence type="ECO:0000313" key="10">
    <source>
        <dbReference type="Proteomes" id="UP001259492"/>
    </source>
</evidence>
<name>A0ABU2YIT5_9FLAO</name>
<proteinExistence type="inferred from homology"/>
<comment type="similarity">
    <text evidence="1 7">Belongs to the RecO family.</text>
</comment>
<dbReference type="Proteomes" id="UP001259492">
    <property type="component" value="Unassembled WGS sequence"/>
</dbReference>
<evidence type="ECO:0000256" key="7">
    <source>
        <dbReference type="HAMAP-Rule" id="MF_00201"/>
    </source>
</evidence>
<dbReference type="InterPro" id="IPR042242">
    <property type="entry name" value="RecO_C"/>
</dbReference>
<dbReference type="Pfam" id="PF11967">
    <property type="entry name" value="RecO_N"/>
    <property type="match status" value="1"/>
</dbReference>
<dbReference type="Gene3D" id="2.40.50.140">
    <property type="entry name" value="Nucleic acid-binding proteins"/>
    <property type="match status" value="1"/>
</dbReference>
<evidence type="ECO:0000256" key="1">
    <source>
        <dbReference type="ARBA" id="ARBA00007452"/>
    </source>
</evidence>
<dbReference type="InterPro" id="IPR003717">
    <property type="entry name" value="RecO"/>
</dbReference>